<evidence type="ECO:0000313" key="1">
    <source>
        <dbReference type="EMBL" id="BDI33467.1"/>
    </source>
</evidence>
<accession>A0A402D5M9</accession>
<dbReference type="AlphaFoldDB" id="A0A402D5M9"/>
<dbReference type="EMBL" id="AP025739">
    <property type="protein sequence ID" value="BDI33467.1"/>
    <property type="molecule type" value="Genomic_DNA"/>
</dbReference>
<dbReference type="RefSeq" id="WP_119324789.1">
    <property type="nucleotide sequence ID" value="NZ_AP025739.1"/>
</dbReference>
<gene>
    <name evidence="1" type="ORF">CCAX7_55180</name>
</gene>
<keyword evidence="2" id="KW-1185">Reference proteome</keyword>
<protein>
    <submittedName>
        <fullName evidence="1">Uncharacterized protein</fullName>
    </submittedName>
</protein>
<sequence length="126" mass="14434">MSAAAYFRNLVEVNNEVAAFERRTREIEASHRAQLLSEQVAAIQSDYEITVSDDHMLLTHMMEQDDFAKVFRVPGTTDVDRDRTQVGHRTPFLARAFEVVIEQRIEANRRERLAAQKMNASRKAAA</sequence>
<dbReference type="KEGG" id="ccot:CCAX7_55180"/>
<proteinExistence type="predicted"/>
<reference evidence="1 2" key="1">
    <citation type="journal article" date="2019" name="Int. J. Syst. Evol. Microbiol.">
        <title>Capsulimonas corticalis gen. nov., sp. nov., an aerobic capsulated bacterium, of a novel bacterial order, Capsulimonadales ord. nov., of the class Armatimonadia of the phylum Armatimonadetes.</title>
        <authorList>
            <person name="Li J."/>
            <person name="Kudo C."/>
            <person name="Tonouchi A."/>
        </authorList>
    </citation>
    <scope>NUCLEOTIDE SEQUENCE [LARGE SCALE GENOMIC DNA]</scope>
    <source>
        <strain evidence="1 2">AX-7</strain>
    </source>
</reference>
<evidence type="ECO:0000313" key="2">
    <source>
        <dbReference type="Proteomes" id="UP000287394"/>
    </source>
</evidence>
<name>A0A402D5M9_9BACT</name>
<dbReference type="Proteomes" id="UP000287394">
    <property type="component" value="Chromosome"/>
</dbReference>
<organism evidence="1 2">
    <name type="scientific">Capsulimonas corticalis</name>
    <dbReference type="NCBI Taxonomy" id="2219043"/>
    <lineage>
        <taxon>Bacteria</taxon>
        <taxon>Bacillati</taxon>
        <taxon>Armatimonadota</taxon>
        <taxon>Armatimonadia</taxon>
        <taxon>Capsulimonadales</taxon>
        <taxon>Capsulimonadaceae</taxon>
        <taxon>Capsulimonas</taxon>
    </lineage>
</organism>